<dbReference type="Gene3D" id="1.10.10.10">
    <property type="entry name" value="Winged helix-like DNA-binding domain superfamily/Winged helix DNA-binding domain"/>
    <property type="match status" value="1"/>
</dbReference>
<protein>
    <submittedName>
        <fullName evidence="2">DNA-binding transcriptional regulator, MarR family</fullName>
    </submittedName>
</protein>
<dbReference type="OrthoDB" id="3216907at2"/>
<sequence>MGMGTALVRTAFLVDAVYADAVRHFDLTVPQAQLLCVIMARPFGMFELAKTLGLAKSSISGLVDRCEKRDLVRRESDPGDGRAARVALTAKGAQLADEFHDDVTRRVAELPLSLSEAERATLVDLLGRVVVDNQVPPVFTECPASQGCTESGGS</sequence>
<evidence type="ECO:0000313" key="2">
    <source>
        <dbReference type="EMBL" id="SDL73367.1"/>
    </source>
</evidence>
<dbReference type="GO" id="GO:0006950">
    <property type="term" value="P:response to stress"/>
    <property type="evidence" value="ECO:0007669"/>
    <property type="project" value="TreeGrafter"/>
</dbReference>
<dbReference type="AlphaFoldDB" id="A0A1G9MHH7"/>
<dbReference type="PRINTS" id="PR00598">
    <property type="entry name" value="HTHMARR"/>
</dbReference>
<organism evidence="2 3">
    <name type="scientific">Glycomyces sambucus</name>
    <dbReference type="NCBI Taxonomy" id="380244"/>
    <lineage>
        <taxon>Bacteria</taxon>
        <taxon>Bacillati</taxon>
        <taxon>Actinomycetota</taxon>
        <taxon>Actinomycetes</taxon>
        <taxon>Glycomycetales</taxon>
        <taxon>Glycomycetaceae</taxon>
        <taxon>Glycomyces</taxon>
    </lineage>
</organism>
<keyword evidence="3" id="KW-1185">Reference proteome</keyword>
<keyword evidence="2" id="KW-0238">DNA-binding</keyword>
<dbReference type="Proteomes" id="UP000198662">
    <property type="component" value="Unassembled WGS sequence"/>
</dbReference>
<dbReference type="PANTHER" id="PTHR33164">
    <property type="entry name" value="TRANSCRIPTIONAL REGULATOR, MARR FAMILY"/>
    <property type="match status" value="1"/>
</dbReference>
<dbReference type="PANTHER" id="PTHR33164:SF107">
    <property type="entry name" value="TRANSCRIPTIONAL REGULATORY PROTEIN"/>
    <property type="match status" value="1"/>
</dbReference>
<accession>A0A1G9MHH7</accession>
<name>A0A1G9MHH7_9ACTN</name>
<dbReference type="Pfam" id="PF12802">
    <property type="entry name" value="MarR_2"/>
    <property type="match status" value="1"/>
</dbReference>
<dbReference type="SUPFAM" id="SSF46785">
    <property type="entry name" value="Winged helix' DNA-binding domain"/>
    <property type="match status" value="1"/>
</dbReference>
<dbReference type="GO" id="GO:0003700">
    <property type="term" value="F:DNA-binding transcription factor activity"/>
    <property type="evidence" value="ECO:0007669"/>
    <property type="project" value="InterPro"/>
</dbReference>
<gene>
    <name evidence="2" type="ORF">SAMN05216298_4962</name>
</gene>
<feature type="domain" description="HTH marR-type" evidence="1">
    <location>
        <begin position="1"/>
        <end position="131"/>
    </location>
</feature>
<reference evidence="3" key="1">
    <citation type="submission" date="2016-10" db="EMBL/GenBank/DDBJ databases">
        <authorList>
            <person name="Varghese N."/>
            <person name="Submissions S."/>
        </authorList>
    </citation>
    <scope>NUCLEOTIDE SEQUENCE [LARGE SCALE GENOMIC DNA]</scope>
    <source>
        <strain evidence="3">CGMCC 4.3147</strain>
    </source>
</reference>
<dbReference type="STRING" id="380244.SAMN05216298_4962"/>
<dbReference type="EMBL" id="FNGF01000009">
    <property type="protein sequence ID" value="SDL73367.1"/>
    <property type="molecule type" value="Genomic_DNA"/>
</dbReference>
<dbReference type="GO" id="GO:0003677">
    <property type="term" value="F:DNA binding"/>
    <property type="evidence" value="ECO:0007669"/>
    <property type="project" value="UniProtKB-KW"/>
</dbReference>
<evidence type="ECO:0000313" key="3">
    <source>
        <dbReference type="Proteomes" id="UP000198662"/>
    </source>
</evidence>
<dbReference type="PROSITE" id="PS50995">
    <property type="entry name" value="HTH_MARR_2"/>
    <property type="match status" value="1"/>
</dbReference>
<dbReference type="InterPro" id="IPR036390">
    <property type="entry name" value="WH_DNA-bd_sf"/>
</dbReference>
<evidence type="ECO:0000259" key="1">
    <source>
        <dbReference type="PROSITE" id="PS50995"/>
    </source>
</evidence>
<dbReference type="InterPro" id="IPR000835">
    <property type="entry name" value="HTH_MarR-typ"/>
</dbReference>
<dbReference type="InterPro" id="IPR036388">
    <property type="entry name" value="WH-like_DNA-bd_sf"/>
</dbReference>
<proteinExistence type="predicted"/>
<dbReference type="SMART" id="SM00347">
    <property type="entry name" value="HTH_MARR"/>
    <property type="match status" value="1"/>
</dbReference>
<dbReference type="InterPro" id="IPR039422">
    <property type="entry name" value="MarR/SlyA-like"/>
</dbReference>